<dbReference type="eggNOG" id="ENOG502SUWJ">
    <property type="taxonomic scope" value="Eukaryota"/>
</dbReference>
<reference evidence="1 2" key="1">
    <citation type="journal article" date="2012" name="Science">
        <title>The Paleozoic origin of enzymatic lignin decomposition reconstructed from 31 fungal genomes.</title>
        <authorList>
            <person name="Floudas D."/>
            <person name="Binder M."/>
            <person name="Riley R."/>
            <person name="Barry K."/>
            <person name="Blanchette R.A."/>
            <person name="Henrissat B."/>
            <person name="Martinez A.T."/>
            <person name="Otillar R."/>
            <person name="Spatafora J.W."/>
            <person name="Yadav J.S."/>
            <person name="Aerts A."/>
            <person name="Benoit I."/>
            <person name="Boyd A."/>
            <person name="Carlson A."/>
            <person name="Copeland A."/>
            <person name="Coutinho P.M."/>
            <person name="de Vries R.P."/>
            <person name="Ferreira P."/>
            <person name="Findley K."/>
            <person name="Foster B."/>
            <person name="Gaskell J."/>
            <person name="Glotzer D."/>
            <person name="Gorecki P."/>
            <person name="Heitman J."/>
            <person name="Hesse C."/>
            <person name="Hori C."/>
            <person name="Igarashi K."/>
            <person name="Jurgens J.A."/>
            <person name="Kallen N."/>
            <person name="Kersten P."/>
            <person name="Kohler A."/>
            <person name="Kuees U."/>
            <person name="Kumar T.K.A."/>
            <person name="Kuo A."/>
            <person name="LaButti K."/>
            <person name="Larrondo L.F."/>
            <person name="Lindquist E."/>
            <person name="Ling A."/>
            <person name="Lombard V."/>
            <person name="Lucas S."/>
            <person name="Lundell T."/>
            <person name="Martin R."/>
            <person name="McLaughlin D.J."/>
            <person name="Morgenstern I."/>
            <person name="Morin E."/>
            <person name="Murat C."/>
            <person name="Nagy L.G."/>
            <person name="Nolan M."/>
            <person name="Ohm R.A."/>
            <person name="Patyshakuliyeva A."/>
            <person name="Rokas A."/>
            <person name="Ruiz-Duenas F.J."/>
            <person name="Sabat G."/>
            <person name="Salamov A."/>
            <person name="Samejima M."/>
            <person name="Schmutz J."/>
            <person name="Slot J.C."/>
            <person name="St John F."/>
            <person name="Stenlid J."/>
            <person name="Sun H."/>
            <person name="Sun S."/>
            <person name="Syed K."/>
            <person name="Tsang A."/>
            <person name="Wiebenga A."/>
            <person name="Young D."/>
            <person name="Pisabarro A."/>
            <person name="Eastwood D.C."/>
            <person name="Martin F."/>
            <person name="Cullen D."/>
            <person name="Grigoriev I.V."/>
            <person name="Hibbett D.S."/>
        </authorList>
    </citation>
    <scope>NUCLEOTIDE SEQUENCE</scope>
    <source>
        <strain evidence="2">FP-58527</strain>
    </source>
</reference>
<sequence>MESVPSISLYAKLRELALAHAQPDSVEQILSIRHPSAIHAWGHNNLVQRNPGLQDRMDNAAFARHLASTGRYITNAPPGETVHDVIVDEWKRVAVVRMSYYLQAKKVEGKEAEDSEVVENDLIWTLKFTQEAEQETSGLDGVRIIESVEYIDASASARLGTLVRAQIGGEIGDDVRGGIVLKE</sequence>
<organism evidence="1 2">
    <name type="scientific">Fomitopsis schrenkii</name>
    <name type="common">Brown rot fungus</name>
    <dbReference type="NCBI Taxonomy" id="2126942"/>
    <lineage>
        <taxon>Eukaryota</taxon>
        <taxon>Fungi</taxon>
        <taxon>Dikarya</taxon>
        <taxon>Basidiomycota</taxon>
        <taxon>Agaricomycotina</taxon>
        <taxon>Agaricomycetes</taxon>
        <taxon>Polyporales</taxon>
        <taxon>Fomitopsis</taxon>
    </lineage>
</organism>
<dbReference type="Proteomes" id="UP000015241">
    <property type="component" value="Unassembled WGS sequence"/>
</dbReference>
<dbReference type="InParanoid" id="S8FIN6"/>
<evidence type="ECO:0000313" key="1">
    <source>
        <dbReference type="EMBL" id="EPT01276.1"/>
    </source>
</evidence>
<proteinExistence type="predicted"/>
<dbReference type="HOGENOM" id="CLU_128883_0_0_1"/>
<gene>
    <name evidence="1" type="ORF">FOMPIDRAFT_1059916</name>
</gene>
<evidence type="ECO:0008006" key="3">
    <source>
        <dbReference type="Google" id="ProtNLM"/>
    </source>
</evidence>
<accession>S8FIN6</accession>
<protein>
    <recommendedName>
        <fullName evidence="3">SnoaL-like domain-containing protein</fullName>
    </recommendedName>
</protein>
<dbReference type="EMBL" id="KE504143">
    <property type="protein sequence ID" value="EPT01276.1"/>
    <property type="molecule type" value="Genomic_DNA"/>
</dbReference>
<name>S8FIN6_FOMSC</name>
<dbReference type="OrthoDB" id="414540at2759"/>
<dbReference type="AlphaFoldDB" id="S8FIN6"/>
<keyword evidence="2" id="KW-1185">Reference proteome</keyword>
<evidence type="ECO:0000313" key="2">
    <source>
        <dbReference type="Proteomes" id="UP000015241"/>
    </source>
</evidence>